<dbReference type="Proteomes" id="UP000065641">
    <property type="component" value="Chromosome"/>
</dbReference>
<organism evidence="1 2">
    <name type="scientific">Pseudohongiella spirulinae</name>
    <dbReference type="NCBI Taxonomy" id="1249552"/>
    <lineage>
        <taxon>Bacteria</taxon>
        <taxon>Pseudomonadati</taxon>
        <taxon>Pseudomonadota</taxon>
        <taxon>Gammaproteobacteria</taxon>
        <taxon>Pseudomonadales</taxon>
        <taxon>Pseudohongiellaceae</taxon>
        <taxon>Pseudohongiella</taxon>
    </lineage>
</organism>
<keyword evidence="2" id="KW-1185">Reference proteome</keyword>
<gene>
    <name evidence="1" type="ORF">PS2015_1547</name>
</gene>
<dbReference type="InterPro" id="IPR027396">
    <property type="entry name" value="DsrEFH-like"/>
</dbReference>
<evidence type="ECO:0008006" key="3">
    <source>
        <dbReference type="Google" id="ProtNLM"/>
    </source>
</evidence>
<sequence>MTTLHIVSCSPFSSDSLQRCLSLLAEGDSLLFIENGVYILNSSVQLPSTIACYLLEEDLLARGLQANALPTANYADFVRLVCEHDNSISWT</sequence>
<evidence type="ECO:0000313" key="2">
    <source>
        <dbReference type="Proteomes" id="UP000065641"/>
    </source>
</evidence>
<dbReference type="PANTHER" id="PTHR37526:SF1">
    <property type="entry name" value="PROTEIN TUSB"/>
    <property type="match status" value="1"/>
</dbReference>
<dbReference type="GO" id="GO:1990228">
    <property type="term" value="C:sulfurtransferase complex"/>
    <property type="evidence" value="ECO:0007669"/>
    <property type="project" value="TreeGrafter"/>
</dbReference>
<dbReference type="GO" id="GO:0002143">
    <property type="term" value="P:tRNA wobble position uridine thiolation"/>
    <property type="evidence" value="ECO:0007669"/>
    <property type="project" value="InterPro"/>
</dbReference>
<dbReference type="PANTHER" id="PTHR37526">
    <property type="entry name" value="PROTEIN TUSB"/>
    <property type="match status" value="1"/>
</dbReference>
<dbReference type="STRING" id="1249552.PS2015_1547"/>
<dbReference type="NCBIfam" id="TIGR03011">
    <property type="entry name" value="sulf_tusB_dsrH"/>
    <property type="match status" value="1"/>
</dbReference>
<dbReference type="OrthoDB" id="9795117at2"/>
<dbReference type="RefSeq" id="WP_058021663.1">
    <property type="nucleotide sequence ID" value="NZ_CP013189.1"/>
</dbReference>
<proteinExistence type="predicted"/>
<accession>A0A0S2KD23</accession>
<dbReference type="Pfam" id="PF04077">
    <property type="entry name" value="DsrH"/>
    <property type="match status" value="1"/>
</dbReference>
<protein>
    <recommendedName>
        <fullName evidence="3">Sulfurtransferase complex subunit TusB</fullName>
    </recommendedName>
</protein>
<name>A0A0S2KD23_9GAMM</name>
<reference evidence="1 2" key="1">
    <citation type="submission" date="2015-11" db="EMBL/GenBank/DDBJ databases">
        <authorList>
            <person name="Zhang Y."/>
            <person name="Guo Z."/>
        </authorList>
    </citation>
    <scope>NUCLEOTIDE SEQUENCE [LARGE SCALE GENOMIC DNA]</scope>
    <source>
        <strain evidence="1 2">KCTC 32221</strain>
    </source>
</reference>
<dbReference type="Gene3D" id="3.40.1260.10">
    <property type="entry name" value="DsrEFH-like"/>
    <property type="match status" value="1"/>
</dbReference>
<dbReference type="InterPro" id="IPR007215">
    <property type="entry name" value="Sulphur_relay_TusB/DsrH"/>
</dbReference>
<evidence type="ECO:0000313" key="1">
    <source>
        <dbReference type="EMBL" id="ALO46203.1"/>
    </source>
</evidence>
<dbReference type="SUPFAM" id="SSF75169">
    <property type="entry name" value="DsrEFH-like"/>
    <property type="match status" value="1"/>
</dbReference>
<dbReference type="KEGG" id="pspi:PS2015_1547"/>
<dbReference type="EMBL" id="CP013189">
    <property type="protein sequence ID" value="ALO46203.1"/>
    <property type="molecule type" value="Genomic_DNA"/>
</dbReference>
<dbReference type="AlphaFoldDB" id="A0A0S2KD23"/>